<feature type="transmembrane region" description="Helical" evidence="1">
    <location>
        <begin position="88"/>
        <end position="108"/>
    </location>
</feature>
<protein>
    <submittedName>
        <fullName evidence="2">Uncharacterized protein</fullName>
    </submittedName>
</protein>
<evidence type="ECO:0000256" key="1">
    <source>
        <dbReference type="SAM" id="Phobius"/>
    </source>
</evidence>
<sequence>MSKNLFKLNLIFVFIFLNIWDFAVNRDFFNGMILGVLMFSPAIFLWFVGTVRAAALITLISTLEFLVLAVFLFQGLEFSGFKSFLETSFWLPYLIVAGINGFFGLKIYSEYREQKGKQQRIFATHDS</sequence>
<dbReference type="Proteomes" id="UP000177124">
    <property type="component" value="Unassembled WGS sequence"/>
</dbReference>
<name>A0A1F5GFM2_9BACT</name>
<dbReference type="AlphaFoldDB" id="A0A1F5GFM2"/>
<feature type="transmembrane region" description="Helical" evidence="1">
    <location>
        <begin position="5"/>
        <end position="23"/>
    </location>
</feature>
<proteinExistence type="predicted"/>
<feature type="transmembrane region" description="Helical" evidence="1">
    <location>
        <begin position="29"/>
        <end position="48"/>
    </location>
</feature>
<feature type="transmembrane region" description="Helical" evidence="1">
    <location>
        <begin position="55"/>
        <end position="76"/>
    </location>
</feature>
<comment type="caution">
    <text evidence="2">The sequence shown here is derived from an EMBL/GenBank/DDBJ whole genome shotgun (WGS) entry which is preliminary data.</text>
</comment>
<dbReference type="EMBL" id="MFBF01000039">
    <property type="protein sequence ID" value="OGD90649.1"/>
    <property type="molecule type" value="Genomic_DNA"/>
</dbReference>
<gene>
    <name evidence="2" type="ORF">A3D07_01600</name>
</gene>
<dbReference type="STRING" id="1797716.A3D07_01600"/>
<evidence type="ECO:0000313" key="3">
    <source>
        <dbReference type="Proteomes" id="UP000177124"/>
    </source>
</evidence>
<keyword evidence="1" id="KW-1133">Transmembrane helix</keyword>
<keyword evidence="1" id="KW-0472">Membrane</keyword>
<accession>A0A1F5GFM2</accession>
<keyword evidence="1" id="KW-0812">Transmembrane</keyword>
<reference evidence="2 3" key="1">
    <citation type="journal article" date="2016" name="Nat. Commun.">
        <title>Thousands of microbial genomes shed light on interconnected biogeochemical processes in an aquifer system.</title>
        <authorList>
            <person name="Anantharaman K."/>
            <person name="Brown C.T."/>
            <person name="Hug L.A."/>
            <person name="Sharon I."/>
            <person name="Castelle C.J."/>
            <person name="Probst A.J."/>
            <person name="Thomas B.C."/>
            <person name="Singh A."/>
            <person name="Wilkins M.J."/>
            <person name="Karaoz U."/>
            <person name="Brodie E.L."/>
            <person name="Williams K.H."/>
            <person name="Hubbard S.S."/>
            <person name="Banfield J.F."/>
        </authorList>
    </citation>
    <scope>NUCLEOTIDE SEQUENCE [LARGE SCALE GENOMIC DNA]</scope>
</reference>
<organism evidence="2 3">
    <name type="scientific">Candidatus Curtissbacteria bacterium RIFCSPHIGHO2_02_FULL_42_15</name>
    <dbReference type="NCBI Taxonomy" id="1797716"/>
    <lineage>
        <taxon>Bacteria</taxon>
        <taxon>Candidatus Curtissiibacteriota</taxon>
    </lineage>
</organism>
<evidence type="ECO:0000313" key="2">
    <source>
        <dbReference type="EMBL" id="OGD90649.1"/>
    </source>
</evidence>